<accession>A0ACB8W4L3</accession>
<protein>
    <submittedName>
        <fullName evidence="1">Uncharacterized protein</fullName>
    </submittedName>
</protein>
<comment type="caution">
    <text evidence="1">The sequence shown here is derived from an EMBL/GenBank/DDBJ whole genome shotgun (WGS) entry which is preliminary data.</text>
</comment>
<keyword evidence="2" id="KW-1185">Reference proteome</keyword>
<gene>
    <name evidence="1" type="ORF">L3Q82_001745</name>
</gene>
<organism evidence="1 2">
    <name type="scientific">Scortum barcoo</name>
    <name type="common">barcoo grunter</name>
    <dbReference type="NCBI Taxonomy" id="214431"/>
    <lineage>
        <taxon>Eukaryota</taxon>
        <taxon>Metazoa</taxon>
        <taxon>Chordata</taxon>
        <taxon>Craniata</taxon>
        <taxon>Vertebrata</taxon>
        <taxon>Euteleostomi</taxon>
        <taxon>Actinopterygii</taxon>
        <taxon>Neopterygii</taxon>
        <taxon>Teleostei</taxon>
        <taxon>Neoteleostei</taxon>
        <taxon>Acanthomorphata</taxon>
        <taxon>Eupercaria</taxon>
        <taxon>Centrarchiformes</taxon>
        <taxon>Terapontoidei</taxon>
        <taxon>Terapontidae</taxon>
        <taxon>Scortum</taxon>
    </lineage>
</organism>
<dbReference type="EMBL" id="CM041544">
    <property type="protein sequence ID" value="KAI3362671.1"/>
    <property type="molecule type" value="Genomic_DNA"/>
</dbReference>
<sequence length="1209" mass="132728">MPVFHTKTIESILEPVAQQISHLVIMHEEGEVDGKAIPDLTVPVAAVQAAVSNLVRVGKETVQTTEDQVMKRDMPPAFIKVENSSSKLVQAAQMLKADPYSVPARDYLIDGSRGILSGTSDLLLTFDEAEVRKIIRVCKGILEYLTVAEVVETMEDLITYTKNLGPGMTKMSKMIEERQQELTHQEHRQMLVSSMNTVKELLPVLISAIKIFVATKSSRGAGIEEAERNRRFTFEKMSAEINEIIRVLQLTTWDEDAWANKDMEALKRSLALIESKMAHAKSWLKDPHGQPGDPGEVALRVILDEAGKVGELCAGRERKDILATTKALGQMTDQIADLRVRGQGPTPGCMQRAGQCSQGLDLLFGKVDSAARRLEALINAKQAIARRLDAAQAWLSDPNGGPEGEENIRALLAEAKRIADLCEDPKERDDILRSISEIAGLTARLVELRKQGKGDSPEARALAKQIGAALLNLQSKTNRAVANMRPAKPAVTLEGKMEQALRWVNNPGVDDRGVGQAAIRGMVGEGRRLAGGLLGPYRQDMVGRCDRTEALMTSLADMAGRGEAEAPHARATAAQLQDSLKDLRQHMQEVMTQEVSDVFSDTTTPIKLLAVAATAPPDAPNREEVFEERAGNFETHAGRLGATAEKAAAVGTANKSTVEGIHAAVKHARELTPQVTSAARILLKNPGNKAAYEHFDTMKNQWIDNVERLTGLVDEAIDTKSLLDASEEAIKKDIDKCRVAMANVQPQMLVAGATSIARRANRVLLVAKREVENSEDPRFRDTVKHASDILSHTISPMVMDAKAVAGNIQDKALQKAYLDSCLRILAAVGKVREAFQPQEPDFPPPPPDLDQLHVSDEQAPPKPPLPEGEVPPPRPPPPEEKDEEFPEQKAGEVLSEPMMVAARQLHDEARKWSSKCLSYCTKCLLFPCFLPSCHPWLSPSFPHSSFFPPPPPPPPPLPPSPPLPRNLLCLPPFPSPPQLILQPPPTNPPHKRPTQPEDEEAVEEREVYDEDEFTDGEDDYEPELLLMPSNQPVNQPMLAAAQSLHQEARKWSSKGNDIIAAAKRMALLMAEMSRLVRGGSGNKRALIQCAKDIAKASDEVTRLAKEVAKQCTDRRIRTNLLQVCERIPTISTQLKILSTVKATMLGRTNISEEESEQATDMLVHNAQNLMQSVKETVREAEAASIKIRTDAGFTLRWGNLSPPFGTLDH</sequence>
<name>A0ACB8W4L3_9TELE</name>
<evidence type="ECO:0000313" key="1">
    <source>
        <dbReference type="EMBL" id="KAI3362671.1"/>
    </source>
</evidence>
<dbReference type="Proteomes" id="UP000831701">
    <property type="component" value="Chromosome 14"/>
</dbReference>
<proteinExistence type="predicted"/>
<reference evidence="1" key="1">
    <citation type="submission" date="2022-04" db="EMBL/GenBank/DDBJ databases">
        <title>Jade perch genome.</title>
        <authorList>
            <person name="Chao B."/>
        </authorList>
    </citation>
    <scope>NUCLEOTIDE SEQUENCE</scope>
    <source>
        <strain evidence="1">CB-2022</strain>
    </source>
</reference>
<evidence type="ECO:0000313" key="2">
    <source>
        <dbReference type="Proteomes" id="UP000831701"/>
    </source>
</evidence>